<comment type="caution">
    <text evidence="1">The sequence shown here is derived from an EMBL/GenBank/DDBJ whole genome shotgun (WGS) entry which is preliminary data.</text>
</comment>
<name>A0ACB9WZX2_CHAAC</name>
<dbReference type="EMBL" id="CM043794">
    <property type="protein sequence ID" value="KAI4819097.1"/>
    <property type="molecule type" value="Genomic_DNA"/>
</dbReference>
<accession>A0ACB9WZX2</accession>
<keyword evidence="2" id="KW-1185">Reference proteome</keyword>
<reference evidence="1" key="1">
    <citation type="submission" date="2022-05" db="EMBL/GenBank/DDBJ databases">
        <title>Chromosome-level genome of Chaenocephalus aceratus.</title>
        <authorList>
            <person name="Park H."/>
        </authorList>
    </citation>
    <scope>NUCLEOTIDE SEQUENCE</scope>
    <source>
        <strain evidence="1">KU_202001</strain>
    </source>
</reference>
<organism evidence="1 2">
    <name type="scientific">Chaenocephalus aceratus</name>
    <name type="common">Blackfin icefish</name>
    <name type="synonym">Chaenichthys aceratus</name>
    <dbReference type="NCBI Taxonomy" id="36190"/>
    <lineage>
        <taxon>Eukaryota</taxon>
        <taxon>Metazoa</taxon>
        <taxon>Chordata</taxon>
        <taxon>Craniata</taxon>
        <taxon>Vertebrata</taxon>
        <taxon>Euteleostomi</taxon>
        <taxon>Actinopterygii</taxon>
        <taxon>Neopterygii</taxon>
        <taxon>Teleostei</taxon>
        <taxon>Neoteleostei</taxon>
        <taxon>Acanthomorphata</taxon>
        <taxon>Eupercaria</taxon>
        <taxon>Perciformes</taxon>
        <taxon>Notothenioidei</taxon>
        <taxon>Channichthyidae</taxon>
        <taxon>Chaenocephalus</taxon>
    </lineage>
</organism>
<dbReference type="Proteomes" id="UP001057452">
    <property type="component" value="Chromosome 10"/>
</dbReference>
<evidence type="ECO:0000313" key="2">
    <source>
        <dbReference type="Proteomes" id="UP001057452"/>
    </source>
</evidence>
<gene>
    <name evidence="1" type="ORF">KUCAC02_004377</name>
</gene>
<sequence length="22" mass="2494">MALLEEPLLCPSCIRLSIVFFV</sequence>
<evidence type="ECO:0000313" key="1">
    <source>
        <dbReference type="EMBL" id="KAI4819097.1"/>
    </source>
</evidence>
<proteinExistence type="predicted"/>
<protein>
    <submittedName>
        <fullName evidence="1">Uncharacterized protein</fullName>
    </submittedName>
</protein>